<feature type="transmembrane region" description="Helical" evidence="6">
    <location>
        <begin position="5"/>
        <end position="26"/>
    </location>
</feature>
<dbReference type="KEGG" id="pej:FYC62_14885"/>
<feature type="transmembrane region" description="Helical" evidence="6">
    <location>
        <begin position="82"/>
        <end position="101"/>
    </location>
</feature>
<keyword evidence="5 6" id="KW-0472">Membrane</keyword>
<feature type="transmembrane region" description="Helical" evidence="6">
    <location>
        <begin position="419"/>
        <end position="437"/>
    </location>
</feature>
<feature type="transmembrane region" description="Helical" evidence="6">
    <location>
        <begin position="172"/>
        <end position="194"/>
    </location>
</feature>
<keyword evidence="2" id="KW-1003">Cell membrane</keyword>
<evidence type="ECO:0000256" key="4">
    <source>
        <dbReference type="ARBA" id="ARBA00022989"/>
    </source>
</evidence>
<accession>A0A5C0VJW7</accession>
<evidence type="ECO:0000256" key="1">
    <source>
        <dbReference type="ARBA" id="ARBA00004651"/>
    </source>
</evidence>
<dbReference type="AlphaFoldDB" id="A0A5C0VJW7"/>
<keyword evidence="4 6" id="KW-1133">Transmembrane helix</keyword>
<feature type="transmembrane region" description="Helical" evidence="6">
    <location>
        <begin position="41"/>
        <end position="61"/>
    </location>
</feature>
<feature type="transmembrane region" description="Helical" evidence="6">
    <location>
        <begin position="443"/>
        <end position="466"/>
    </location>
</feature>
<feature type="transmembrane region" description="Helical" evidence="6">
    <location>
        <begin position="147"/>
        <end position="166"/>
    </location>
</feature>
<dbReference type="InterPro" id="IPR002797">
    <property type="entry name" value="Polysacc_synth"/>
</dbReference>
<protein>
    <submittedName>
        <fullName evidence="7">Oligosaccharide flippase family protein</fullName>
    </submittedName>
</protein>
<feature type="transmembrane region" description="Helical" evidence="6">
    <location>
        <begin position="360"/>
        <end position="381"/>
    </location>
</feature>
<keyword evidence="8" id="KW-1185">Reference proteome</keyword>
<dbReference type="RefSeq" id="WP_149075500.1">
    <property type="nucleotide sequence ID" value="NZ_CP043329.1"/>
</dbReference>
<reference evidence="7 8" key="1">
    <citation type="submission" date="2019-08" db="EMBL/GenBank/DDBJ databases">
        <title>Pedobacter sp. nov., isolated from Han river, South Korea.</title>
        <authorList>
            <person name="Lee D.-H."/>
            <person name="Kim Y.-S."/>
            <person name="Hwang E.-M."/>
            <person name="Le Tran T.C."/>
            <person name="Cha C.-J."/>
        </authorList>
    </citation>
    <scope>NUCLEOTIDE SEQUENCE [LARGE SCALE GENOMIC DNA]</scope>
    <source>
        <strain evidence="7 8">CJ43</strain>
    </source>
</reference>
<dbReference type="InterPro" id="IPR050833">
    <property type="entry name" value="Poly_Biosynth_Transport"/>
</dbReference>
<evidence type="ECO:0000313" key="8">
    <source>
        <dbReference type="Proteomes" id="UP000323653"/>
    </source>
</evidence>
<dbReference type="PANTHER" id="PTHR30250">
    <property type="entry name" value="PST FAMILY PREDICTED COLANIC ACID TRANSPORTER"/>
    <property type="match status" value="1"/>
</dbReference>
<feature type="transmembrane region" description="Helical" evidence="6">
    <location>
        <begin position="107"/>
        <end position="126"/>
    </location>
</feature>
<dbReference type="Pfam" id="PF01943">
    <property type="entry name" value="Polysacc_synt"/>
    <property type="match status" value="1"/>
</dbReference>
<evidence type="ECO:0000256" key="2">
    <source>
        <dbReference type="ARBA" id="ARBA00022475"/>
    </source>
</evidence>
<dbReference type="Proteomes" id="UP000323653">
    <property type="component" value="Chromosome"/>
</dbReference>
<keyword evidence="3 6" id="KW-0812">Transmembrane</keyword>
<feature type="transmembrane region" description="Helical" evidence="6">
    <location>
        <begin position="331"/>
        <end position="348"/>
    </location>
</feature>
<sequence length="477" mass="53859">MHKKLAGWVIILILVNVSIKLVWIFGVERGVQLAAGFEAYGLYYSLFNFSFVLSIVTDPGINNYLLRSVAQKVAAKENVKLFSLKLILSAIYIIITFLSALSSGYDSSYFVLLFWLSLYHVLWSFLNFLRSYLKGAELYKAETVFSVLDKLLLILLFIPLLVYEIALSSNLLFFALSQVIAVAMSIVCCALVLHKNRIHVIHLSKLKPDFSILKSLMPFTLFTFLVLAYNKIDSIMLEKMLPNGQLEAGIYAAAYRLLDASNIIYVLFASLFFPTVSRFIAEGKNIQGVVKESFELLMVLAIIISLSCWFFKVEMMHLLYGDKSSNHLADVFGLLMFNSPFIVLYYIFSSILTAANKLKALNIISGMGLLINIVLNCYLIPQYLAYGAALSTLIALVVAGLSYQVFYHIYFEAHFPLRIILKLFGFVAILVLGGYLLKYSNIHWLLSLFIFISGSIITSFIIKLLSLEKIKDMLKMV</sequence>
<proteinExistence type="predicted"/>
<dbReference type="GO" id="GO:0005886">
    <property type="term" value="C:plasma membrane"/>
    <property type="evidence" value="ECO:0007669"/>
    <property type="project" value="UniProtKB-SubCell"/>
</dbReference>
<evidence type="ECO:0000256" key="3">
    <source>
        <dbReference type="ARBA" id="ARBA00022692"/>
    </source>
</evidence>
<evidence type="ECO:0000256" key="5">
    <source>
        <dbReference type="ARBA" id="ARBA00023136"/>
    </source>
</evidence>
<feature type="transmembrane region" description="Helical" evidence="6">
    <location>
        <begin position="215"/>
        <end position="232"/>
    </location>
</feature>
<feature type="transmembrane region" description="Helical" evidence="6">
    <location>
        <begin position="293"/>
        <end position="311"/>
    </location>
</feature>
<evidence type="ECO:0000313" key="7">
    <source>
        <dbReference type="EMBL" id="QEK52806.1"/>
    </source>
</evidence>
<comment type="subcellular location">
    <subcellularLocation>
        <location evidence="1">Cell membrane</location>
        <topology evidence="1">Multi-pass membrane protein</topology>
    </subcellularLocation>
</comment>
<feature type="transmembrane region" description="Helical" evidence="6">
    <location>
        <begin position="263"/>
        <end position="281"/>
    </location>
</feature>
<name>A0A5C0VJW7_9SPHI</name>
<organism evidence="7 8">
    <name type="scientific">Pedobacter aquae</name>
    <dbReference type="NCBI Taxonomy" id="2605747"/>
    <lineage>
        <taxon>Bacteria</taxon>
        <taxon>Pseudomonadati</taxon>
        <taxon>Bacteroidota</taxon>
        <taxon>Sphingobacteriia</taxon>
        <taxon>Sphingobacteriales</taxon>
        <taxon>Sphingobacteriaceae</taxon>
        <taxon>Pedobacter</taxon>
    </lineage>
</organism>
<dbReference type="EMBL" id="CP043329">
    <property type="protein sequence ID" value="QEK52806.1"/>
    <property type="molecule type" value="Genomic_DNA"/>
</dbReference>
<feature type="transmembrane region" description="Helical" evidence="6">
    <location>
        <begin position="387"/>
        <end position="407"/>
    </location>
</feature>
<gene>
    <name evidence="7" type="ORF">FYC62_14885</name>
</gene>
<evidence type="ECO:0000256" key="6">
    <source>
        <dbReference type="SAM" id="Phobius"/>
    </source>
</evidence>
<dbReference type="PANTHER" id="PTHR30250:SF11">
    <property type="entry name" value="O-ANTIGEN TRANSPORTER-RELATED"/>
    <property type="match status" value="1"/>
</dbReference>